<organism evidence="1">
    <name type="scientific">Ipomoea trifida</name>
    <name type="common">Morning glory</name>
    <dbReference type="NCBI Taxonomy" id="35884"/>
    <lineage>
        <taxon>Eukaryota</taxon>
        <taxon>Viridiplantae</taxon>
        <taxon>Streptophyta</taxon>
        <taxon>Embryophyta</taxon>
        <taxon>Tracheophyta</taxon>
        <taxon>Spermatophyta</taxon>
        <taxon>Magnoliopsida</taxon>
        <taxon>eudicotyledons</taxon>
        <taxon>Gunneridae</taxon>
        <taxon>Pentapetalae</taxon>
        <taxon>asterids</taxon>
        <taxon>lamiids</taxon>
        <taxon>Solanales</taxon>
        <taxon>Convolvulaceae</taxon>
        <taxon>Ipomoeeae</taxon>
        <taxon>Ipomoea</taxon>
    </lineage>
</organism>
<sequence length="56" mass="6541">MPHIGNLLYCSVKDRKMILFVQPVPSSTAKMSQEERPPHQMLYLYIDPQLPDNLKK</sequence>
<proteinExistence type="predicted"/>
<accession>Q6JJ65</accession>
<name>Q6JJ65_IPOTF</name>
<evidence type="ECO:0000313" key="1">
    <source>
        <dbReference type="EMBL" id="AAS79570.1"/>
    </source>
</evidence>
<dbReference type="EMBL" id="AH013750">
    <property type="protein sequence ID" value="AAS79570.1"/>
    <property type="molecule type" value="Genomic_DNA"/>
</dbReference>
<dbReference type="AlphaFoldDB" id="Q6JJ65"/>
<reference evidence="1" key="1">
    <citation type="journal article" date="2004" name="Breed. Sci.">
        <title>Molecular Characterization of a 313-kb Genomic Region Containing the Self-incompatibility Locus of Ipomoea trifida, a Diploid Relative of Sweet Potato.</title>
        <authorList>
            <person name="Tomita R.N."/>
            <person name="Suzuki G."/>
            <person name="Yoshida K."/>
            <person name="Yano Y."/>
            <person name="Tsuchiya T."/>
            <person name="Kakeda K."/>
            <person name="Mukai Y."/>
            <person name="Kowyama Y."/>
        </authorList>
    </citation>
    <scope>NUCLEOTIDE SEQUENCE</scope>
</reference>
<protein>
    <submittedName>
        <fullName evidence="1">Uncharacterized protein</fullName>
    </submittedName>
</protein>